<evidence type="ECO:0000313" key="2">
    <source>
        <dbReference type="EMBL" id="TBH74222.1"/>
    </source>
</evidence>
<dbReference type="EMBL" id="SEWY01000002">
    <property type="protein sequence ID" value="TBH74222.1"/>
    <property type="molecule type" value="Genomic_DNA"/>
</dbReference>
<dbReference type="RefSeq" id="WP_130922746.1">
    <property type="nucleotide sequence ID" value="NZ_JAANOM010000001.1"/>
</dbReference>
<comment type="caution">
    <text evidence="2">The sequence shown here is derived from an EMBL/GenBank/DDBJ whole genome shotgun (WGS) entry which is preliminary data.</text>
</comment>
<dbReference type="OrthoDB" id="965698at2"/>
<feature type="transmembrane region" description="Helical" evidence="1">
    <location>
        <begin position="39"/>
        <end position="58"/>
    </location>
</feature>
<dbReference type="Proteomes" id="UP000293583">
    <property type="component" value="Unassembled WGS sequence"/>
</dbReference>
<sequence length="72" mass="8323">MGKKEILSLAAAVGFILIWIIDLNSPTPAEVKGQFWGEIFYHYGWLMYGVGCLFYYQFAKNDRIKKEKDGNK</sequence>
<proteinExistence type="predicted"/>
<keyword evidence="1" id="KW-1133">Transmembrane helix</keyword>
<name>A0A4Q9BDJ1_9BACT</name>
<protein>
    <submittedName>
        <fullName evidence="2">Uncharacterized protein</fullName>
    </submittedName>
</protein>
<accession>A0A4Q9BDJ1</accession>
<organism evidence="2 3">
    <name type="scientific">Aquirufa antheringensis</name>
    <dbReference type="NCBI Taxonomy" id="2516559"/>
    <lineage>
        <taxon>Bacteria</taxon>
        <taxon>Pseudomonadati</taxon>
        <taxon>Bacteroidota</taxon>
        <taxon>Cytophagia</taxon>
        <taxon>Cytophagales</taxon>
        <taxon>Flectobacillaceae</taxon>
        <taxon>Aquirufa</taxon>
    </lineage>
</organism>
<keyword evidence="1" id="KW-0472">Membrane</keyword>
<gene>
    <name evidence="2" type="ORF">EWU20_03540</name>
</gene>
<dbReference type="AlphaFoldDB" id="A0A4Q9BDJ1"/>
<keyword evidence="3" id="KW-1185">Reference proteome</keyword>
<evidence type="ECO:0000256" key="1">
    <source>
        <dbReference type="SAM" id="Phobius"/>
    </source>
</evidence>
<keyword evidence="1" id="KW-0812">Transmembrane</keyword>
<reference evidence="2 3" key="1">
    <citation type="submission" date="2019-02" db="EMBL/GenBank/DDBJ databases">
        <title>Genome of a new Bacteroidetes strain.</title>
        <authorList>
            <person name="Pitt A."/>
        </authorList>
    </citation>
    <scope>NUCLEOTIDE SEQUENCE [LARGE SCALE GENOMIC DNA]</scope>
    <source>
        <strain evidence="2 3">103A-SOEBACH</strain>
    </source>
</reference>
<evidence type="ECO:0000313" key="3">
    <source>
        <dbReference type="Proteomes" id="UP000293583"/>
    </source>
</evidence>